<evidence type="ECO:0000256" key="4">
    <source>
        <dbReference type="ARBA" id="ARBA00023277"/>
    </source>
</evidence>
<dbReference type="InterPro" id="IPR021828">
    <property type="entry name" value="GlgE_dom_N/S"/>
</dbReference>
<dbReference type="GO" id="GO:0004553">
    <property type="term" value="F:hydrolase activity, hydrolyzing O-glycosyl compounds"/>
    <property type="evidence" value="ECO:0007669"/>
    <property type="project" value="InterPro"/>
</dbReference>
<feature type="binding site" evidence="6">
    <location>
        <begin position="525"/>
        <end position="526"/>
    </location>
    <ligand>
        <name>alpha-maltose 1-phosphate</name>
        <dbReference type="ChEBI" id="CHEBI:63576"/>
    </ligand>
</feature>
<feature type="binding site" evidence="6">
    <location>
        <position position="386"/>
    </location>
    <ligand>
        <name>alpha-maltose 1-phosphate</name>
        <dbReference type="ChEBI" id="CHEBI:63576"/>
    </ligand>
</feature>
<proteinExistence type="inferred from homology"/>
<feature type="active site" description="Nucleophile" evidence="6">
    <location>
        <position position="385"/>
    </location>
</feature>
<feature type="binding site" evidence="6">
    <location>
        <position position="315"/>
    </location>
    <ligand>
        <name>alpha-maltose 1-phosphate</name>
        <dbReference type="ChEBI" id="CHEBI:63576"/>
    </ligand>
</feature>
<comment type="similarity">
    <text evidence="6">Belongs to the glycosyl hydrolase 13 family. GlgE subfamily.</text>
</comment>
<dbReference type="InterPro" id="IPR013783">
    <property type="entry name" value="Ig-like_fold"/>
</dbReference>
<feature type="binding site" evidence="6">
    <location>
        <position position="350"/>
    </location>
    <ligand>
        <name>alpha-maltose 1-phosphate</name>
        <dbReference type="ChEBI" id="CHEBI:63576"/>
    </ligand>
</feature>
<evidence type="ECO:0000313" key="9">
    <source>
        <dbReference type="Proteomes" id="UP000540656"/>
    </source>
</evidence>
<dbReference type="PANTHER" id="PTHR47786:SF2">
    <property type="entry name" value="GLYCOSYL HYDROLASE FAMILY 13 CATALYTIC DOMAIN-CONTAINING PROTEIN"/>
    <property type="match status" value="1"/>
</dbReference>
<dbReference type="Pfam" id="PF21702">
    <property type="entry name" value="GLGE_C"/>
    <property type="match status" value="1"/>
</dbReference>
<keyword evidence="4 6" id="KW-0119">Carbohydrate metabolism</keyword>
<feature type="active site" description="Proton donor" evidence="6">
    <location>
        <position position="414"/>
    </location>
</feature>
<dbReference type="SMART" id="SM00642">
    <property type="entry name" value="Aamy"/>
    <property type="match status" value="1"/>
</dbReference>
<dbReference type="HAMAP" id="MF_02124">
    <property type="entry name" value="GlgE"/>
    <property type="match status" value="1"/>
</dbReference>
<dbReference type="InterPro" id="IPR013780">
    <property type="entry name" value="Glyco_hydro_b"/>
</dbReference>
<dbReference type="RefSeq" id="WP_179503537.1">
    <property type="nucleotide sequence ID" value="NZ_JACCAA010000001.1"/>
</dbReference>
<comment type="function">
    <text evidence="6">Maltosyltransferase that uses maltose 1-phosphate (M1P) as the sugar donor to elongate linear or branched alpha-(1-&gt;4)-glucans. Is involved in a branched alpha-glucan biosynthetic pathway from trehalose, together with TreS, Mak and GlgB.</text>
</comment>
<evidence type="ECO:0000256" key="1">
    <source>
        <dbReference type="ARBA" id="ARBA00011738"/>
    </source>
</evidence>
<dbReference type="GO" id="GO:0030979">
    <property type="term" value="P:alpha-glucan biosynthetic process"/>
    <property type="evidence" value="ECO:0007669"/>
    <property type="project" value="UniProtKB-UniRule"/>
</dbReference>
<dbReference type="Pfam" id="PF11896">
    <property type="entry name" value="GlgE_dom_N_S"/>
    <property type="match status" value="1"/>
</dbReference>
<dbReference type="EC" id="2.4.99.16" evidence="6"/>
<reference evidence="8 9" key="1">
    <citation type="submission" date="2020-07" db="EMBL/GenBank/DDBJ databases">
        <title>Sequencing the genomes of 1000 actinobacteria strains.</title>
        <authorList>
            <person name="Klenk H.-P."/>
        </authorList>
    </citation>
    <scope>NUCLEOTIDE SEQUENCE [LARGE SCALE GENOMIC DNA]</scope>
    <source>
        <strain evidence="8 9">DSM 23819</strain>
    </source>
</reference>
<evidence type="ECO:0000256" key="2">
    <source>
        <dbReference type="ARBA" id="ARBA00022676"/>
    </source>
</evidence>
<feature type="binding site" evidence="6">
    <location>
        <position position="255"/>
    </location>
    <ligand>
        <name>alpha-maltose 1-phosphate</name>
        <dbReference type="ChEBI" id="CHEBI:63576"/>
    </ligand>
</feature>
<feature type="site" description="Transition state stabilizer" evidence="6">
    <location>
        <position position="471"/>
    </location>
</feature>
<dbReference type="Gene3D" id="2.60.40.1180">
    <property type="entry name" value="Golgi alpha-mannosidase II"/>
    <property type="match status" value="1"/>
</dbReference>
<dbReference type="InterPro" id="IPR026585">
    <property type="entry name" value="GlgE"/>
</dbReference>
<dbReference type="InterPro" id="IPR017853">
    <property type="entry name" value="GH"/>
</dbReference>
<dbReference type="Gene3D" id="2.60.40.10">
    <property type="entry name" value="Immunoglobulins"/>
    <property type="match status" value="1"/>
</dbReference>
<dbReference type="PANTHER" id="PTHR47786">
    <property type="entry name" value="ALPHA-1,4-GLUCAN:MALTOSE-1-PHOSPHATE MALTOSYLTRANSFERASE"/>
    <property type="match status" value="1"/>
</dbReference>
<dbReference type="CDD" id="cd11344">
    <property type="entry name" value="AmyAc_GlgE_like"/>
    <property type="match status" value="1"/>
</dbReference>
<dbReference type="Proteomes" id="UP000540656">
    <property type="component" value="Unassembled WGS sequence"/>
</dbReference>
<accession>A0A7Y9URQ0</accession>
<dbReference type="AlphaFoldDB" id="A0A7Y9URQ0"/>
<dbReference type="Gene3D" id="3.20.20.80">
    <property type="entry name" value="Glycosidases"/>
    <property type="match status" value="1"/>
</dbReference>
<dbReference type="InterPro" id="IPR049171">
    <property type="entry name" value="GLGE_C"/>
</dbReference>
<keyword evidence="3 6" id="KW-0808">Transferase</keyword>
<sequence length="656" mass="72813">MVGRIPVMDVTPLVDLGRHPAKATVGEPLPVTAIVFREGHDLLGAEVVLTDPAGQRRAPVRMSKHPDVPDRWTAMVTPDVEGAWTFAIHAWSDPVGTWQHAAGIKIPADIDTELMFTEGRLLIERLLAELPTDAADVRRTLTAAAQAAGDTDRPVLARLAVLESPEVVAALAEHPLRELVTVEGPYPLWADRQRALFGSWYEFFPRSEGATKDADGRVTSGTFRTAAHRLDAVAEMGFDVLYLPPIHPIGEVNRKGPNNTLTPGPEDTGSPWAIGSADGGHDAIHPDLGSFEDFDAFVARARELDLEVALDLALQAAPDHPWVTSHPEWFTTRADGTIAYAENPPKKYQDIYPVNFDNDPSGIFNEVLRIVCHWISHGVRIFRVDNPHTKPLAFWERLLAEVRRVDPGVLFLSEAFTRPAMMHALGAVGFHQSYTYFTWRTGKQELGDYLLEVSHQSDHLMRPNFFVNTPDILHAYLQYGGPSAFKVRATLAALGSPSWGVYAGFELYEHVALKPGSEEYLDSEKYQIRIRDWDAAAAEGRTLSPYITRLNQLRRAHPALQQLRNVVVHGSDDDAVLVFSKHAGDDIVIAVVNLDPHGTHETMVHLDLPALGLDPHRPFVVHDELSDQTWNWTEHNYVRLDPGVESAHILTVRSPL</sequence>
<keyword evidence="9" id="KW-1185">Reference proteome</keyword>
<dbReference type="Gene3D" id="1.20.58.80">
    <property type="entry name" value="Phosphotransferase system, lactose/cellobiose-type IIA subunit"/>
    <property type="match status" value="1"/>
</dbReference>
<evidence type="ECO:0000313" key="8">
    <source>
        <dbReference type="EMBL" id="NYG60627.1"/>
    </source>
</evidence>
<name>A0A7Y9URQ0_9ACTN</name>
<dbReference type="GO" id="GO:0016758">
    <property type="term" value="F:hexosyltransferase activity"/>
    <property type="evidence" value="ECO:0007669"/>
    <property type="project" value="UniProtKB-UniRule"/>
</dbReference>
<dbReference type="EMBL" id="JACCAA010000001">
    <property type="protein sequence ID" value="NYG60627.1"/>
    <property type="molecule type" value="Genomic_DNA"/>
</dbReference>
<protein>
    <recommendedName>
        <fullName evidence="6">Alpha-1,4-glucan:maltose-1-phosphate maltosyltransferase</fullName>
        <shortName evidence="6">GMPMT</shortName>
        <ecNumber evidence="6">2.4.99.16</ecNumber>
    </recommendedName>
    <alternativeName>
        <fullName evidence="6">(1-&gt;4)-alpha-D-glucan:maltose-1-phosphate alpha-D-maltosyltransferase</fullName>
    </alternativeName>
</protein>
<organism evidence="8 9">
    <name type="scientific">Nocardioides daedukensis</name>
    <dbReference type="NCBI Taxonomy" id="634462"/>
    <lineage>
        <taxon>Bacteria</taxon>
        <taxon>Bacillati</taxon>
        <taxon>Actinomycetota</taxon>
        <taxon>Actinomycetes</taxon>
        <taxon>Propionibacteriales</taxon>
        <taxon>Nocardioidaceae</taxon>
        <taxon>Nocardioides</taxon>
    </lineage>
</organism>
<evidence type="ECO:0000256" key="5">
    <source>
        <dbReference type="ARBA" id="ARBA00048735"/>
    </source>
</evidence>
<feature type="domain" description="Glycosyl hydrolase family 13 catalytic" evidence="7">
    <location>
        <begin position="198"/>
        <end position="554"/>
    </location>
</feature>
<evidence type="ECO:0000256" key="3">
    <source>
        <dbReference type="ARBA" id="ARBA00022679"/>
    </source>
</evidence>
<comment type="catalytic activity">
    <reaction evidence="5 6">
        <text>alpha-maltose 1-phosphate + [(1-&gt;4)-alpha-D-glucosyl](n) = [(1-&gt;4)-alpha-D-glucosyl](n+2) + phosphate</text>
        <dbReference type="Rhea" id="RHEA:42692"/>
        <dbReference type="Rhea" id="RHEA-COMP:9584"/>
        <dbReference type="Rhea" id="RHEA-COMP:10183"/>
        <dbReference type="ChEBI" id="CHEBI:15444"/>
        <dbReference type="ChEBI" id="CHEBI:43474"/>
        <dbReference type="ChEBI" id="CHEBI:63576"/>
        <dbReference type="EC" id="2.4.99.16"/>
    </reaction>
</comment>
<evidence type="ECO:0000259" key="7">
    <source>
        <dbReference type="SMART" id="SM00642"/>
    </source>
</evidence>
<comment type="caution">
    <text evidence="8">The sequence shown here is derived from an EMBL/GenBank/DDBJ whole genome shotgun (WGS) entry which is preliminary data.</text>
</comment>
<keyword evidence="2 6" id="KW-0328">Glycosyltransferase</keyword>
<comment type="subunit">
    <text evidence="1 6">Homodimer.</text>
</comment>
<dbReference type="SUPFAM" id="SSF51445">
    <property type="entry name" value="(Trans)glycosidases"/>
    <property type="match status" value="1"/>
</dbReference>
<evidence type="ECO:0000256" key="6">
    <source>
        <dbReference type="HAMAP-Rule" id="MF_02124"/>
    </source>
</evidence>
<gene>
    <name evidence="6" type="primary">glgE</name>
    <name evidence="8" type="ORF">BJ980_003550</name>
</gene>
<dbReference type="InterPro" id="IPR006047">
    <property type="entry name" value="GH13_cat_dom"/>
</dbReference>